<keyword evidence="3" id="KW-1185">Reference proteome</keyword>
<evidence type="ECO:0000313" key="2">
    <source>
        <dbReference type="EMBL" id="NYS92741.1"/>
    </source>
</evidence>
<feature type="domain" description="DUF4166" evidence="1">
    <location>
        <begin position="17"/>
        <end position="203"/>
    </location>
</feature>
<comment type="caution">
    <text evidence="2">The sequence shown here is derived from an EMBL/GenBank/DDBJ whole genome shotgun (WGS) entry which is preliminary data.</text>
</comment>
<dbReference type="EMBL" id="JACBYE010000006">
    <property type="protein sequence ID" value="NYS92741.1"/>
    <property type="molecule type" value="Genomic_DNA"/>
</dbReference>
<reference evidence="2 3" key="1">
    <citation type="submission" date="2020-07" db="EMBL/GenBank/DDBJ databases">
        <title>MOT database genomes.</title>
        <authorList>
            <person name="Joseph S."/>
            <person name="Aduse-Opoku J."/>
            <person name="Hashim A."/>
            <person name="Wade W."/>
            <person name="Curtis M."/>
        </authorList>
    </citation>
    <scope>NUCLEOTIDE SEQUENCE [LARGE SCALE GENOMIC DNA]</scope>
    <source>
        <strain evidence="2 3">DSM 100099</strain>
    </source>
</reference>
<name>A0A853EQD2_9MICO</name>
<proteinExistence type="predicted"/>
<dbReference type="AlphaFoldDB" id="A0A853EQD2"/>
<dbReference type="Pfam" id="PF13761">
    <property type="entry name" value="DUF4166"/>
    <property type="match status" value="1"/>
</dbReference>
<protein>
    <submittedName>
        <fullName evidence="2">DUF4166 domain-containing protein</fullName>
    </submittedName>
</protein>
<evidence type="ECO:0000259" key="1">
    <source>
        <dbReference type="Pfam" id="PF13761"/>
    </source>
</evidence>
<dbReference type="RefSeq" id="WP_179912532.1">
    <property type="nucleotide sequence ID" value="NZ_JACBYE010000006.1"/>
</dbReference>
<gene>
    <name evidence="2" type="ORF">HZZ10_04255</name>
</gene>
<organism evidence="2 3">
    <name type="scientific">Sanguibacter inulinus</name>
    <dbReference type="NCBI Taxonomy" id="60922"/>
    <lineage>
        <taxon>Bacteria</taxon>
        <taxon>Bacillati</taxon>
        <taxon>Actinomycetota</taxon>
        <taxon>Actinomycetes</taxon>
        <taxon>Micrococcales</taxon>
        <taxon>Sanguibacteraceae</taxon>
        <taxon>Sanguibacter</taxon>
    </lineage>
</organism>
<sequence length="228" mass="25484">MTTSVFAQALGSDVERLHPQMRRRFGLTPDGENACVGRGVMDSVWRGPLVTVPFLWFGAWRNILVPRTGKGIPFTIENYCYVDGLGRDTTTFVRTFEFPRHRRSRFDATMVYDPASGRVLDYLGTHQHLAVDLDLEVDERGGLLLRSGAQRFYEGPVGFSFPMAASGTAELHEYYDDQTERFRIDLSVSNPVMGPIFGYRGSFTCDFSTIPAASVPASAKPLREEARG</sequence>
<dbReference type="InterPro" id="IPR025311">
    <property type="entry name" value="DUF4166"/>
</dbReference>
<accession>A0A853EQD2</accession>
<evidence type="ECO:0000313" key="3">
    <source>
        <dbReference type="Proteomes" id="UP000561011"/>
    </source>
</evidence>
<dbReference type="Proteomes" id="UP000561011">
    <property type="component" value="Unassembled WGS sequence"/>
</dbReference>